<protein>
    <submittedName>
        <fullName evidence="3">Uncharacterized protein</fullName>
    </submittedName>
</protein>
<reference evidence="3" key="1">
    <citation type="submission" date="2021-02" db="EMBL/GenBank/DDBJ databases">
        <authorList>
            <person name="Nowell W R."/>
        </authorList>
    </citation>
    <scope>NUCLEOTIDE SEQUENCE</scope>
</reference>
<evidence type="ECO:0000313" key="4">
    <source>
        <dbReference type="Proteomes" id="UP000663868"/>
    </source>
</evidence>
<comment type="caution">
    <text evidence="3">The sequence shown here is derived from an EMBL/GenBank/DDBJ whole genome shotgun (WGS) entry which is preliminary data.</text>
</comment>
<dbReference type="Proteomes" id="UP000663868">
    <property type="component" value="Unassembled WGS sequence"/>
</dbReference>
<dbReference type="AlphaFoldDB" id="A0A818SFW0"/>
<dbReference type="Proteomes" id="UP000663860">
    <property type="component" value="Unassembled WGS sequence"/>
</dbReference>
<evidence type="ECO:0000256" key="1">
    <source>
        <dbReference type="SAM" id="MobiDB-lite"/>
    </source>
</evidence>
<feature type="region of interest" description="Disordered" evidence="1">
    <location>
        <begin position="173"/>
        <end position="199"/>
    </location>
</feature>
<evidence type="ECO:0000313" key="2">
    <source>
        <dbReference type="EMBL" id="CAF1093494.1"/>
    </source>
</evidence>
<proteinExistence type="predicted"/>
<sequence length="199" mass="22392">MMAFAVRRIVSTMSLRTTGALLTSLSRTPVHVIRPLSLSSIHNNFPNMEQMMKDLSKNPKAMALFKAIQKDPKIMHVVQDLITVMTKKGYIDLKNPTKQPSLAMLTDSEVRTKLFELMKLLAAAGLFNTKAGANPMDAFTNVMGLLMPPSSKDKKGDRLDESKQTSLPKYDYTYDATKKDQSNENTTQAWTDKLKKMFK</sequence>
<dbReference type="EMBL" id="CAJNOE010000254">
    <property type="protein sequence ID" value="CAF1093494.1"/>
    <property type="molecule type" value="Genomic_DNA"/>
</dbReference>
<name>A0A818SFW0_9BILA</name>
<evidence type="ECO:0000313" key="3">
    <source>
        <dbReference type="EMBL" id="CAF3668944.1"/>
    </source>
</evidence>
<dbReference type="EMBL" id="CAJOBB010000391">
    <property type="protein sequence ID" value="CAF3668944.1"/>
    <property type="molecule type" value="Genomic_DNA"/>
</dbReference>
<gene>
    <name evidence="2" type="ORF">IZO911_LOCUS22632</name>
    <name evidence="3" type="ORF">KXQ929_LOCUS8844</name>
</gene>
<accession>A0A818SFW0</accession>
<organism evidence="3 4">
    <name type="scientific">Adineta steineri</name>
    <dbReference type="NCBI Taxonomy" id="433720"/>
    <lineage>
        <taxon>Eukaryota</taxon>
        <taxon>Metazoa</taxon>
        <taxon>Spiralia</taxon>
        <taxon>Gnathifera</taxon>
        <taxon>Rotifera</taxon>
        <taxon>Eurotatoria</taxon>
        <taxon>Bdelloidea</taxon>
        <taxon>Adinetida</taxon>
        <taxon>Adinetidae</taxon>
        <taxon>Adineta</taxon>
    </lineage>
</organism>